<evidence type="ECO:0000313" key="3">
    <source>
        <dbReference type="Proteomes" id="UP000318582"/>
    </source>
</evidence>
<sequence length="207" mass="22422">MSLNGAILNPDGTPVLIVGEKLFLNQGGVLMEYESGNGYPGQGNNFYSQKGHLFLTNRRVIYVSHPPMDYFRNLNVPLENLKGGTLQQPWFQANCYQATVQPVPNGGLTLQGQVKFSFKEGGGFEFSSMFMQLRSRVTGDTLPHEEPLPLYSPTDSSSSAAPPRTGIAPVFPMPLPPAFSEPSSAPPPQASFDPQASSTTAEVPPNY</sequence>
<feature type="compositionally biased region" description="Pro residues" evidence="1">
    <location>
        <begin position="171"/>
        <end position="189"/>
    </location>
</feature>
<dbReference type="GO" id="GO:0005634">
    <property type="term" value="C:nucleus"/>
    <property type="evidence" value="ECO:0007669"/>
    <property type="project" value="TreeGrafter"/>
</dbReference>
<dbReference type="Proteomes" id="UP000318582">
    <property type="component" value="Unassembled WGS sequence"/>
</dbReference>
<dbReference type="CDD" id="cd13214">
    <property type="entry name" value="PH-GRAM_WBP2"/>
    <property type="match status" value="1"/>
</dbReference>
<evidence type="ECO:0000256" key="1">
    <source>
        <dbReference type="SAM" id="MobiDB-lite"/>
    </source>
</evidence>
<dbReference type="PANTHER" id="PTHR31606:SF1">
    <property type="entry name" value="WW DOMAIN BINDING PROTEIN 2, ISOFORM E"/>
    <property type="match status" value="1"/>
</dbReference>
<reference evidence="2 3" key="1">
    <citation type="journal article" date="2019" name="Sci. Rep.">
        <title>Comparative genomics of chytrid fungi reveal insights into the obligate biotrophic and pathogenic lifestyle of Synchytrium endobioticum.</title>
        <authorList>
            <person name="van de Vossenberg B.T.L.H."/>
            <person name="Warris S."/>
            <person name="Nguyen H.D.T."/>
            <person name="van Gent-Pelzer M.P.E."/>
            <person name="Joly D.L."/>
            <person name="van de Geest H.C."/>
            <person name="Bonants P.J.M."/>
            <person name="Smith D.S."/>
            <person name="Levesque C.A."/>
            <person name="van der Lee T.A.J."/>
        </authorList>
    </citation>
    <scope>NUCLEOTIDE SEQUENCE [LARGE SCALE GENOMIC DNA]</scope>
    <source>
        <strain evidence="2 3">CBS 809.83</strain>
    </source>
</reference>
<evidence type="ECO:0000313" key="2">
    <source>
        <dbReference type="EMBL" id="TPX61477.1"/>
    </source>
</evidence>
<name>A0A507EDP6_9FUNG</name>
<keyword evidence="3" id="KW-1185">Reference proteome</keyword>
<dbReference type="STRING" id="109895.A0A507EDP6"/>
<accession>A0A507EDP6</accession>
<dbReference type="EMBL" id="QEAQ01000007">
    <property type="protein sequence ID" value="TPX61477.1"/>
    <property type="molecule type" value="Genomic_DNA"/>
</dbReference>
<gene>
    <name evidence="2" type="ORF">PhCBS80983_g01116</name>
</gene>
<dbReference type="GO" id="GO:0003713">
    <property type="term" value="F:transcription coactivator activity"/>
    <property type="evidence" value="ECO:0007669"/>
    <property type="project" value="InterPro"/>
</dbReference>
<dbReference type="AlphaFoldDB" id="A0A507EDP6"/>
<protein>
    <recommendedName>
        <fullName evidence="4">GRAM domain-containing protein</fullName>
    </recommendedName>
</protein>
<dbReference type="PANTHER" id="PTHR31606">
    <property type="entry name" value="WW DOMAIN BINDING PROTEIN 2, ISOFORM E"/>
    <property type="match status" value="1"/>
</dbReference>
<dbReference type="SUPFAM" id="SSF50729">
    <property type="entry name" value="PH domain-like"/>
    <property type="match status" value="1"/>
</dbReference>
<evidence type="ECO:0008006" key="4">
    <source>
        <dbReference type="Google" id="ProtNLM"/>
    </source>
</evidence>
<organism evidence="2 3">
    <name type="scientific">Powellomyces hirtus</name>
    <dbReference type="NCBI Taxonomy" id="109895"/>
    <lineage>
        <taxon>Eukaryota</taxon>
        <taxon>Fungi</taxon>
        <taxon>Fungi incertae sedis</taxon>
        <taxon>Chytridiomycota</taxon>
        <taxon>Chytridiomycota incertae sedis</taxon>
        <taxon>Chytridiomycetes</taxon>
        <taxon>Spizellomycetales</taxon>
        <taxon>Powellomycetaceae</taxon>
        <taxon>Powellomyces</taxon>
    </lineage>
</organism>
<feature type="compositionally biased region" description="Low complexity" evidence="1">
    <location>
        <begin position="148"/>
        <end position="163"/>
    </location>
</feature>
<proteinExistence type="predicted"/>
<dbReference type="GO" id="GO:0031490">
    <property type="term" value="F:chromatin DNA binding"/>
    <property type="evidence" value="ECO:0007669"/>
    <property type="project" value="TreeGrafter"/>
</dbReference>
<feature type="region of interest" description="Disordered" evidence="1">
    <location>
        <begin position="141"/>
        <end position="207"/>
    </location>
</feature>
<dbReference type="InterPro" id="IPR044852">
    <property type="entry name" value="WBP2-like"/>
</dbReference>
<comment type="caution">
    <text evidence="2">The sequence shown here is derived from an EMBL/GenBank/DDBJ whole genome shotgun (WGS) entry which is preliminary data.</text>
</comment>